<evidence type="ECO:0000313" key="2">
    <source>
        <dbReference type="Proteomes" id="UP000216446"/>
    </source>
</evidence>
<keyword evidence="2" id="KW-1185">Reference proteome</keyword>
<reference evidence="1 2" key="1">
    <citation type="submission" date="2016-11" db="EMBL/GenBank/DDBJ databases">
        <title>Study of marine rhodopsin-containing bacteria.</title>
        <authorList>
            <person name="Yoshizawa S."/>
            <person name="Kumagai Y."/>
            <person name="Kogure K."/>
        </authorList>
    </citation>
    <scope>NUCLEOTIDE SEQUENCE [LARGE SCALE GENOMIC DNA]</scope>
    <source>
        <strain evidence="1 2">SG-29</strain>
    </source>
</reference>
<comment type="caution">
    <text evidence="1">The sequence shown here is derived from an EMBL/GenBank/DDBJ whole genome shotgun (WGS) entry which is preliminary data.</text>
</comment>
<sequence>MERGFSPDMTHGGTARHLWVEGVFEKSMWTGYKSKGRRQYFVETFRCAACGALRAYATEPK</sequence>
<dbReference type="InParanoid" id="A0A259TZF8"/>
<organism evidence="1 2">
    <name type="scientific">Rubricoccus marinus</name>
    <dbReference type="NCBI Taxonomy" id="716817"/>
    <lineage>
        <taxon>Bacteria</taxon>
        <taxon>Pseudomonadati</taxon>
        <taxon>Rhodothermota</taxon>
        <taxon>Rhodothermia</taxon>
        <taxon>Rhodothermales</taxon>
        <taxon>Rubricoccaceae</taxon>
        <taxon>Rubricoccus</taxon>
    </lineage>
</organism>
<accession>A0A259TZF8</accession>
<name>A0A259TZF8_9BACT</name>
<evidence type="ECO:0000313" key="1">
    <source>
        <dbReference type="EMBL" id="OZC02944.1"/>
    </source>
</evidence>
<proteinExistence type="predicted"/>
<dbReference type="Proteomes" id="UP000216446">
    <property type="component" value="Unassembled WGS sequence"/>
</dbReference>
<dbReference type="EMBL" id="MQWB01000001">
    <property type="protein sequence ID" value="OZC02944.1"/>
    <property type="molecule type" value="Genomic_DNA"/>
</dbReference>
<gene>
    <name evidence="1" type="ORF">BSZ36_08130</name>
</gene>
<dbReference type="AlphaFoldDB" id="A0A259TZF8"/>
<protein>
    <submittedName>
        <fullName evidence="1">Uncharacterized protein</fullName>
    </submittedName>
</protein>